<dbReference type="InterPro" id="IPR009057">
    <property type="entry name" value="Homeodomain-like_sf"/>
</dbReference>
<protein>
    <submittedName>
        <fullName evidence="6">TetR/AcrR family transcriptional regulator</fullName>
    </submittedName>
</protein>
<keyword evidence="3" id="KW-0804">Transcription</keyword>
<comment type="caution">
    <text evidence="6">The sequence shown here is derived from an EMBL/GenBank/DDBJ whole genome shotgun (WGS) entry which is preliminary data.</text>
</comment>
<dbReference type="InterPro" id="IPR050109">
    <property type="entry name" value="HTH-type_TetR-like_transc_reg"/>
</dbReference>
<dbReference type="SUPFAM" id="SSF48498">
    <property type="entry name" value="Tetracyclin repressor-like, C-terminal domain"/>
    <property type="match status" value="1"/>
</dbReference>
<gene>
    <name evidence="6" type="ORF">FQP90_07790</name>
</gene>
<dbReference type="PANTHER" id="PTHR30055:SF151">
    <property type="entry name" value="TRANSCRIPTIONAL REGULATORY PROTEIN"/>
    <property type="match status" value="1"/>
</dbReference>
<evidence type="ECO:0000256" key="4">
    <source>
        <dbReference type="PROSITE-ProRule" id="PRU00335"/>
    </source>
</evidence>
<dbReference type="Pfam" id="PF02909">
    <property type="entry name" value="TetR_C_1"/>
    <property type="match status" value="1"/>
</dbReference>
<dbReference type="RefSeq" id="WP_144649167.1">
    <property type="nucleotide sequence ID" value="NZ_VNFK01000005.1"/>
</dbReference>
<dbReference type="OrthoDB" id="329481at2"/>
<dbReference type="Pfam" id="PF00440">
    <property type="entry name" value="TetR_N"/>
    <property type="match status" value="1"/>
</dbReference>
<evidence type="ECO:0000256" key="2">
    <source>
        <dbReference type="ARBA" id="ARBA00023125"/>
    </source>
</evidence>
<dbReference type="EMBL" id="VNFK01000005">
    <property type="protein sequence ID" value="TVU63888.1"/>
    <property type="molecule type" value="Genomic_DNA"/>
</dbReference>
<dbReference type="InterPro" id="IPR001647">
    <property type="entry name" value="HTH_TetR"/>
</dbReference>
<reference evidence="6 7" key="1">
    <citation type="submission" date="2019-07" db="EMBL/GenBank/DDBJ databases">
        <title>Diversity of Bacteria from Kongsfjorden, Arctic.</title>
        <authorList>
            <person name="Yu Y."/>
        </authorList>
    </citation>
    <scope>NUCLEOTIDE SEQUENCE [LARGE SCALE GENOMIC DNA]</scope>
    <source>
        <strain evidence="6 7">SM1928</strain>
    </source>
</reference>
<dbReference type="GO" id="GO:0000976">
    <property type="term" value="F:transcription cis-regulatory region binding"/>
    <property type="evidence" value="ECO:0007669"/>
    <property type="project" value="TreeGrafter"/>
</dbReference>
<evidence type="ECO:0000313" key="6">
    <source>
        <dbReference type="EMBL" id="TVU63888.1"/>
    </source>
</evidence>
<dbReference type="InterPro" id="IPR004111">
    <property type="entry name" value="Repressor_TetR_C"/>
</dbReference>
<dbReference type="AlphaFoldDB" id="A0A558H440"/>
<name>A0A558H440_PAENT</name>
<dbReference type="PRINTS" id="PR00455">
    <property type="entry name" value="HTHTETR"/>
</dbReference>
<evidence type="ECO:0000313" key="7">
    <source>
        <dbReference type="Proteomes" id="UP000316500"/>
    </source>
</evidence>
<dbReference type="PANTHER" id="PTHR30055">
    <property type="entry name" value="HTH-TYPE TRANSCRIPTIONAL REGULATOR RUTR"/>
    <property type="match status" value="1"/>
</dbReference>
<dbReference type="Gene3D" id="1.10.357.10">
    <property type="entry name" value="Tetracycline Repressor, domain 2"/>
    <property type="match status" value="1"/>
</dbReference>
<sequence length="257" mass="28319">MPQKDPSLTDLPPGVAIAWGLDRPSTRGAKAELSPARIIEVAIRLADKEGLAAVSMARVAKDLGFTTMSLYRHLRSKEELLVLMVDAAFGDPDLAAPEVGDRAEPDWRTATRRWAKAIEQRYREHPWILDYPVTGPPASPNELLWLEQLLRALAPTTLTASEKLNSALMLANLVRSSTRMELDVADNDTPDAFEAYVGLLFQLLDPEQHREVLGLFSDPELAVMEDAGDELSFALERYLDGMEALMARRGSGADQPG</sequence>
<evidence type="ECO:0000256" key="1">
    <source>
        <dbReference type="ARBA" id="ARBA00023015"/>
    </source>
</evidence>
<dbReference type="Proteomes" id="UP000316500">
    <property type="component" value="Unassembled WGS sequence"/>
</dbReference>
<evidence type="ECO:0000256" key="3">
    <source>
        <dbReference type="ARBA" id="ARBA00023163"/>
    </source>
</evidence>
<feature type="domain" description="HTH tetR-type" evidence="5">
    <location>
        <begin position="32"/>
        <end position="92"/>
    </location>
</feature>
<keyword evidence="1" id="KW-0805">Transcription regulation</keyword>
<accession>A0A558H440</accession>
<evidence type="ECO:0000259" key="5">
    <source>
        <dbReference type="PROSITE" id="PS50977"/>
    </source>
</evidence>
<dbReference type="Gene3D" id="1.10.10.60">
    <property type="entry name" value="Homeodomain-like"/>
    <property type="match status" value="1"/>
</dbReference>
<keyword evidence="2 4" id="KW-0238">DNA-binding</keyword>
<dbReference type="PROSITE" id="PS50977">
    <property type="entry name" value="HTH_TETR_2"/>
    <property type="match status" value="1"/>
</dbReference>
<dbReference type="SUPFAM" id="SSF46689">
    <property type="entry name" value="Homeodomain-like"/>
    <property type="match status" value="1"/>
</dbReference>
<proteinExistence type="predicted"/>
<dbReference type="GO" id="GO:0045892">
    <property type="term" value="P:negative regulation of DNA-templated transcription"/>
    <property type="evidence" value="ECO:0007669"/>
    <property type="project" value="InterPro"/>
</dbReference>
<organism evidence="6 7">
    <name type="scientific">Paenarthrobacter nitroguajacolicus</name>
    <name type="common">Arthrobacter nitroguajacolicus</name>
    <dbReference type="NCBI Taxonomy" id="211146"/>
    <lineage>
        <taxon>Bacteria</taxon>
        <taxon>Bacillati</taxon>
        <taxon>Actinomycetota</taxon>
        <taxon>Actinomycetes</taxon>
        <taxon>Micrococcales</taxon>
        <taxon>Micrococcaceae</taxon>
        <taxon>Paenarthrobacter</taxon>
    </lineage>
</organism>
<dbReference type="GO" id="GO:0003700">
    <property type="term" value="F:DNA-binding transcription factor activity"/>
    <property type="evidence" value="ECO:0007669"/>
    <property type="project" value="TreeGrafter"/>
</dbReference>
<dbReference type="InterPro" id="IPR036271">
    <property type="entry name" value="Tet_transcr_reg_TetR-rel_C_sf"/>
</dbReference>
<feature type="DNA-binding region" description="H-T-H motif" evidence="4">
    <location>
        <begin position="55"/>
        <end position="74"/>
    </location>
</feature>